<sequence>TTETVWLKDVTTRLQRDKRSIGMSDHPEKLTFLLKRNSDTLTLNLKRNDNVDPNADLYTVRNLDDGRSILEKTADAEKEDVAYYQDRENGAYMAARCVRTSNGQCDVLI</sequence>
<organism evidence="1 2">
    <name type="scientific">Sinanodonta woodiana</name>
    <name type="common">Chinese pond mussel</name>
    <name type="synonym">Anodonta woodiana</name>
    <dbReference type="NCBI Taxonomy" id="1069815"/>
    <lineage>
        <taxon>Eukaryota</taxon>
        <taxon>Metazoa</taxon>
        <taxon>Spiralia</taxon>
        <taxon>Lophotrochozoa</taxon>
        <taxon>Mollusca</taxon>
        <taxon>Bivalvia</taxon>
        <taxon>Autobranchia</taxon>
        <taxon>Heteroconchia</taxon>
        <taxon>Palaeoheterodonta</taxon>
        <taxon>Unionida</taxon>
        <taxon>Unionoidea</taxon>
        <taxon>Unionidae</taxon>
        <taxon>Unioninae</taxon>
        <taxon>Sinanodonta</taxon>
    </lineage>
</organism>
<dbReference type="Proteomes" id="UP001634394">
    <property type="component" value="Unassembled WGS sequence"/>
</dbReference>
<reference evidence="1 2" key="1">
    <citation type="submission" date="2024-11" db="EMBL/GenBank/DDBJ databases">
        <title>Chromosome-level genome assembly of the freshwater bivalve Anodonta woodiana.</title>
        <authorList>
            <person name="Chen X."/>
        </authorList>
    </citation>
    <scope>NUCLEOTIDE SEQUENCE [LARGE SCALE GENOMIC DNA]</scope>
    <source>
        <strain evidence="1">MN2024</strain>
        <tissue evidence="1">Gills</tissue>
    </source>
</reference>
<gene>
    <name evidence="1" type="ORF">ACJMK2_007436</name>
</gene>
<comment type="caution">
    <text evidence="1">The sequence shown here is derived from an EMBL/GenBank/DDBJ whole genome shotgun (WGS) entry which is preliminary data.</text>
</comment>
<keyword evidence="2" id="KW-1185">Reference proteome</keyword>
<feature type="non-terminal residue" evidence="1">
    <location>
        <position position="109"/>
    </location>
</feature>
<evidence type="ECO:0000313" key="1">
    <source>
        <dbReference type="EMBL" id="KAL3861401.1"/>
    </source>
</evidence>
<dbReference type="AlphaFoldDB" id="A0ABD3VJT1"/>
<evidence type="ECO:0000313" key="2">
    <source>
        <dbReference type="Proteomes" id="UP001634394"/>
    </source>
</evidence>
<name>A0ABD3VJT1_SINWO</name>
<dbReference type="EMBL" id="JBJQND010000011">
    <property type="protein sequence ID" value="KAL3861401.1"/>
    <property type="molecule type" value="Genomic_DNA"/>
</dbReference>
<protein>
    <submittedName>
        <fullName evidence="1">Uncharacterized protein</fullName>
    </submittedName>
</protein>
<proteinExistence type="predicted"/>
<accession>A0ABD3VJT1</accession>
<feature type="non-terminal residue" evidence="1">
    <location>
        <position position="1"/>
    </location>
</feature>